<dbReference type="AlphaFoldDB" id="A0AAW0QFL5"/>
<protein>
    <submittedName>
        <fullName evidence="1">Uncharacterized protein</fullName>
    </submittedName>
</protein>
<name>A0AAW0QFL5_9PEZI</name>
<sequence>MQSQACLSLLGFISFVIGNFWVFEVKQSSRDVKAGIATYKFFNCPEVEAAPTWMQRDDVSGNKKGIRIVGSDILSPQIFEANVQHVHFSELAPFDRLWSFQPVGFALQLGSTESDWVLLQLQQSTRTVTTRYLTRTAMSTAFVSPPHGPAFICGDSDDIDGNSVFHCNSDYTVADMN</sequence>
<dbReference type="Proteomes" id="UP001392437">
    <property type="component" value="Unassembled WGS sequence"/>
</dbReference>
<accession>A0AAW0QFL5</accession>
<gene>
    <name evidence="1" type="ORF">PG999_011809</name>
</gene>
<evidence type="ECO:0000313" key="2">
    <source>
        <dbReference type="Proteomes" id="UP001392437"/>
    </source>
</evidence>
<evidence type="ECO:0000313" key="1">
    <source>
        <dbReference type="EMBL" id="KAK8101435.1"/>
    </source>
</evidence>
<proteinExistence type="predicted"/>
<reference evidence="1 2" key="1">
    <citation type="submission" date="2023-01" db="EMBL/GenBank/DDBJ databases">
        <title>Analysis of 21 Apiospora genomes using comparative genomics revels a genus with tremendous synthesis potential of carbohydrate active enzymes and secondary metabolites.</title>
        <authorList>
            <person name="Sorensen T."/>
        </authorList>
    </citation>
    <scope>NUCLEOTIDE SEQUENCE [LARGE SCALE GENOMIC DNA]</scope>
    <source>
        <strain evidence="1 2">CBS 117206</strain>
    </source>
</reference>
<comment type="caution">
    <text evidence="1">The sequence shown here is derived from an EMBL/GenBank/DDBJ whole genome shotgun (WGS) entry which is preliminary data.</text>
</comment>
<organism evidence="1 2">
    <name type="scientific">Apiospora kogelbergensis</name>
    <dbReference type="NCBI Taxonomy" id="1337665"/>
    <lineage>
        <taxon>Eukaryota</taxon>
        <taxon>Fungi</taxon>
        <taxon>Dikarya</taxon>
        <taxon>Ascomycota</taxon>
        <taxon>Pezizomycotina</taxon>
        <taxon>Sordariomycetes</taxon>
        <taxon>Xylariomycetidae</taxon>
        <taxon>Amphisphaeriales</taxon>
        <taxon>Apiosporaceae</taxon>
        <taxon>Apiospora</taxon>
    </lineage>
</organism>
<keyword evidence="2" id="KW-1185">Reference proteome</keyword>
<dbReference type="EMBL" id="JAQQWP010000009">
    <property type="protein sequence ID" value="KAK8101435.1"/>
    <property type="molecule type" value="Genomic_DNA"/>
</dbReference>